<dbReference type="Proteomes" id="UP001498398">
    <property type="component" value="Unassembled WGS sequence"/>
</dbReference>
<evidence type="ECO:0000313" key="5">
    <source>
        <dbReference type="EMBL" id="KAK7436569.1"/>
    </source>
</evidence>
<evidence type="ECO:0000313" key="6">
    <source>
        <dbReference type="Proteomes" id="UP001498398"/>
    </source>
</evidence>
<accession>A0ABR1IMD5</accession>
<keyword evidence="6" id="KW-1185">Reference proteome</keyword>
<organism evidence="5 6">
    <name type="scientific">Marasmiellus scandens</name>
    <dbReference type="NCBI Taxonomy" id="2682957"/>
    <lineage>
        <taxon>Eukaryota</taxon>
        <taxon>Fungi</taxon>
        <taxon>Dikarya</taxon>
        <taxon>Basidiomycota</taxon>
        <taxon>Agaricomycotina</taxon>
        <taxon>Agaricomycetes</taxon>
        <taxon>Agaricomycetidae</taxon>
        <taxon>Agaricales</taxon>
        <taxon>Marasmiineae</taxon>
        <taxon>Omphalotaceae</taxon>
        <taxon>Marasmiellus</taxon>
    </lineage>
</organism>
<dbReference type="InterPro" id="IPR027417">
    <property type="entry name" value="P-loop_NTPase"/>
</dbReference>
<gene>
    <name evidence="5" type="primary">MDN1_6</name>
    <name evidence="5" type="ORF">VKT23_019123</name>
</gene>
<feature type="domain" description="ATPase dynein-related AAA" evidence="4">
    <location>
        <begin position="710"/>
        <end position="811"/>
    </location>
</feature>
<feature type="domain" description="ATPase dynein-related AAA" evidence="4">
    <location>
        <begin position="321"/>
        <end position="400"/>
    </location>
</feature>
<dbReference type="PANTHER" id="PTHR48103">
    <property type="entry name" value="MIDASIN-RELATED"/>
    <property type="match status" value="1"/>
</dbReference>
<sequence>MFLRLFESEDFPLVANVSRIFLLRSSQTPIDSPLIHTQTTEKVLCSLALPFSLRLPTRLTSPPSFRKPLYFSHLAPDIHDDLIYIHLADTSWLLLASYVSSPTQPGTFEWKEGVLVKAMREGRIQGHRSSSNEVLCLIKPLVESSGLGDWTGGRASLEVAGRGKVLPADTFTIFATRSITPSQNNVFSSPTFFGSYKFYEMIVSSPSIMNDLKIISTYVFLGWLRSLGSTASAPHRHICRRAYRLASIRLAKDRIQSKRREGGSSSMIPEELDSQTPRKRRKVVSVSSLNASASRWSSFEHDAEDFSAQHVHGSGKFAFGFVEGPLVKALRAGDWILLDEINPASPETLECLSSILHSPIASITLTEQGSLEPVPRHPNLRLFACMNPATDVGKDLRSRFTEIDVPPPDADRDTLLSIITRNIGPLAVGDKAVIMGIADYYLAVKQLSESREITPTALQYAYFGSRAIWESCLMAFTMVLDAPSAEMVTSLAQRHLLSGVKNPKSILSREPSVPHGRSPDEFVKFGSFFLEKGPLPPDPVDEHIMTPSVEMKLIDLARIILTRRFPVLIEGPTSSSKTSSIEYLAKRTGHHFVRINNHEHTDIQEYISSYVRHPISSGQKQCNVYILVSRALKFDEPVLLVGETGYLIGGLRPVRDGGTLEANIICEAVSIFEDLGIPLSSHGMDSISSQTLIVLQSQSLDEQYRVRLLNFQRKLARVKSIFEWHDGPLVEAIRNRHLFLLDEISLADDSVLEPLNSVLEPSRSLVLAEKGGDDPQQSMVYADESFKLVATMNPGGDCGKKVLSPALRNRFTVGRESHRPTFNHQFSVEA</sequence>
<evidence type="ECO:0000256" key="2">
    <source>
        <dbReference type="ARBA" id="ARBA00022840"/>
    </source>
</evidence>
<keyword evidence="1" id="KW-0547">Nucleotide-binding</keyword>
<reference evidence="5 6" key="1">
    <citation type="submission" date="2024-01" db="EMBL/GenBank/DDBJ databases">
        <title>A draft genome for the cacao thread blight pathogen Marasmiellus scandens.</title>
        <authorList>
            <person name="Baruah I.K."/>
            <person name="Leung J."/>
            <person name="Bukari Y."/>
            <person name="Amoako-Attah I."/>
            <person name="Meinhardt L.W."/>
            <person name="Bailey B.A."/>
            <person name="Cohen S.P."/>
        </authorList>
    </citation>
    <scope>NUCLEOTIDE SEQUENCE [LARGE SCALE GENOMIC DNA]</scope>
    <source>
        <strain evidence="5 6">GH-19</strain>
    </source>
</reference>
<name>A0ABR1IMD5_9AGAR</name>
<proteinExistence type="predicted"/>
<protein>
    <submittedName>
        <fullName evidence="5">AAA ATPase midasin</fullName>
    </submittedName>
</protein>
<dbReference type="Gene3D" id="3.40.50.300">
    <property type="entry name" value="P-loop containing nucleotide triphosphate hydrolases"/>
    <property type="match status" value="3"/>
</dbReference>
<dbReference type="InterPro" id="IPR011704">
    <property type="entry name" value="ATPase_dyneun-rel_AAA"/>
</dbReference>
<keyword evidence="2" id="KW-0067">ATP-binding</keyword>
<dbReference type="EMBL" id="JBANRG010000093">
    <property type="protein sequence ID" value="KAK7436569.1"/>
    <property type="molecule type" value="Genomic_DNA"/>
</dbReference>
<evidence type="ECO:0000259" key="4">
    <source>
        <dbReference type="Pfam" id="PF07728"/>
    </source>
</evidence>
<dbReference type="Pfam" id="PF07728">
    <property type="entry name" value="AAA_5"/>
    <property type="match status" value="2"/>
</dbReference>
<comment type="caution">
    <text evidence="5">The sequence shown here is derived from an EMBL/GenBank/DDBJ whole genome shotgun (WGS) entry which is preliminary data.</text>
</comment>
<evidence type="ECO:0000256" key="3">
    <source>
        <dbReference type="SAM" id="MobiDB-lite"/>
    </source>
</evidence>
<evidence type="ECO:0000256" key="1">
    <source>
        <dbReference type="ARBA" id="ARBA00022741"/>
    </source>
</evidence>
<feature type="region of interest" description="Disordered" evidence="3">
    <location>
        <begin position="256"/>
        <end position="276"/>
    </location>
</feature>
<dbReference type="PANTHER" id="PTHR48103:SF2">
    <property type="entry name" value="MIDASIN"/>
    <property type="match status" value="1"/>
</dbReference>
<dbReference type="SUPFAM" id="SSF52540">
    <property type="entry name" value="P-loop containing nucleoside triphosphate hydrolases"/>
    <property type="match status" value="2"/>
</dbReference>